<protein>
    <submittedName>
        <fullName evidence="2">PepSY domain-containing protein</fullName>
    </submittedName>
</protein>
<sequence length="158" mass="17460">MNAMQKMLLIPSSALLLAAGVGSAQADSLPVDRLDDVLNQASSYGFTHYEEIGIKSRGRAEVEGWIDDEWFAEVEISLDNGEALKEQRERRISGAWGMTDDDVRQAMDVARQEGLVEFEDIEIDQRGMIDIDGRDANGRELEISVRQGADSASGIDRD</sequence>
<evidence type="ECO:0000256" key="1">
    <source>
        <dbReference type="SAM" id="SignalP"/>
    </source>
</evidence>
<comment type="caution">
    <text evidence="2">The sequence shown here is derived from an EMBL/GenBank/DDBJ whole genome shotgun (WGS) entry which is preliminary data.</text>
</comment>
<keyword evidence="3" id="KW-1185">Reference proteome</keyword>
<keyword evidence="1" id="KW-0732">Signal</keyword>
<dbReference type="Proteomes" id="UP001165542">
    <property type="component" value="Unassembled WGS sequence"/>
</dbReference>
<gene>
    <name evidence="2" type="ORF">LLY24_14010</name>
</gene>
<feature type="chain" id="PRO_5045526281" evidence="1">
    <location>
        <begin position="27"/>
        <end position="158"/>
    </location>
</feature>
<reference evidence="2" key="1">
    <citation type="submission" date="2021-11" db="EMBL/GenBank/DDBJ databases">
        <title>Halomonas sp., isolated from a coastal aquaculture zone in Dongshan Bay.</title>
        <authorList>
            <person name="Lin W."/>
        </authorList>
    </citation>
    <scope>NUCLEOTIDE SEQUENCE</scope>
    <source>
        <strain evidence="2">Yzlin-01</strain>
    </source>
</reference>
<evidence type="ECO:0000313" key="3">
    <source>
        <dbReference type="Proteomes" id="UP001165542"/>
    </source>
</evidence>
<evidence type="ECO:0000313" key="2">
    <source>
        <dbReference type="EMBL" id="MCS2610431.1"/>
    </source>
</evidence>
<dbReference type="RefSeq" id="WP_259036924.1">
    <property type="nucleotide sequence ID" value="NZ_JAJISC010000006.1"/>
</dbReference>
<name>A0ABT2EFS0_9GAMM</name>
<dbReference type="EMBL" id="JAJISC010000006">
    <property type="protein sequence ID" value="MCS2610431.1"/>
    <property type="molecule type" value="Genomic_DNA"/>
</dbReference>
<organism evidence="2 3">
    <name type="scientific">Halomonas dongshanensis</name>
    <dbReference type="NCBI Taxonomy" id="2890835"/>
    <lineage>
        <taxon>Bacteria</taxon>
        <taxon>Pseudomonadati</taxon>
        <taxon>Pseudomonadota</taxon>
        <taxon>Gammaproteobacteria</taxon>
        <taxon>Oceanospirillales</taxon>
        <taxon>Halomonadaceae</taxon>
        <taxon>Halomonas</taxon>
    </lineage>
</organism>
<accession>A0ABT2EFS0</accession>
<proteinExistence type="predicted"/>
<feature type="signal peptide" evidence="1">
    <location>
        <begin position="1"/>
        <end position="26"/>
    </location>
</feature>